<comment type="caution">
    <text evidence="2">The sequence shown here is derived from an EMBL/GenBank/DDBJ whole genome shotgun (WGS) entry which is preliminary data.</text>
</comment>
<reference evidence="2" key="1">
    <citation type="journal article" date="2022" name="bioRxiv">
        <title>Sequencing and chromosome-scale assembly of the giantPleurodeles waltlgenome.</title>
        <authorList>
            <person name="Brown T."/>
            <person name="Elewa A."/>
            <person name="Iarovenko S."/>
            <person name="Subramanian E."/>
            <person name="Araus A.J."/>
            <person name="Petzold A."/>
            <person name="Susuki M."/>
            <person name="Suzuki K.-i.T."/>
            <person name="Hayashi T."/>
            <person name="Toyoda A."/>
            <person name="Oliveira C."/>
            <person name="Osipova E."/>
            <person name="Leigh N.D."/>
            <person name="Simon A."/>
            <person name="Yun M.H."/>
        </authorList>
    </citation>
    <scope>NUCLEOTIDE SEQUENCE</scope>
    <source>
        <strain evidence="2">20211129_DDA</strain>
        <tissue evidence="2">Liver</tissue>
    </source>
</reference>
<gene>
    <name evidence="2" type="ORF">NDU88_001327</name>
</gene>
<evidence type="ECO:0000313" key="2">
    <source>
        <dbReference type="EMBL" id="KAJ1197469.1"/>
    </source>
</evidence>
<name>A0AAV7VBK7_PLEWA</name>
<proteinExistence type="predicted"/>
<sequence>MHVNRVCVCRLCTFGGGGPVYTGDEGRIKKKVSSPAENPAPTRSSPPATPSQRQGDTCFARLAAEPAKDKKSRERRRHLTPASATSLFEVRALSLDRARIVGPAVPVQRHCPQACEEFCATAPAWKTQSSRKTQEGICRGTCRDQTSTRDGSIRLKAVKCPQCNPERKSTERLGFRPTRQKTKRI</sequence>
<protein>
    <submittedName>
        <fullName evidence="2">Uncharacterized protein</fullName>
    </submittedName>
</protein>
<feature type="compositionally biased region" description="Low complexity" evidence="1">
    <location>
        <begin position="39"/>
        <end position="54"/>
    </location>
</feature>
<feature type="compositionally biased region" description="Basic and acidic residues" evidence="1">
    <location>
        <begin position="165"/>
        <end position="174"/>
    </location>
</feature>
<evidence type="ECO:0000313" key="3">
    <source>
        <dbReference type="Proteomes" id="UP001066276"/>
    </source>
</evidence>
<evidence type="ECO:0000256" key="1">
    <source>
        <dbReference type="SAM" id="MobiDB-lite"/>
    </source>
</evidence>
<keyword evidence="3" id="KW-1185">Reference proteome</keyword>
<organism evidence="2 3">
    <name type="scientific">Pleurodeles waltl</name>
    <name type="common">Iberian ribbed newt</name>
    <dbReference type="NCBI Taxonomy" id="8319"/>
    <lineage>
        <taxon>Eukaryota</taxon>
        <taxon>Metazoa</taxon>
        <taxon>Chordata</taxon>
        <taxon>Craniata</taxon>
        <taxon>Vertebrata</taxon>
        <taxon>Euteleostomi</taxon>
        <taxon>Amphibia</taxon>
        <taxon>Batrachia</taxon>
        <taxon>Caudata</taxon>
        <taxon>Salamandroidea</taxon>
        <taxon>Salamandridae</taxon>
        <taxon>Pleurodelinae</taxon>
        <taxon>Pleurodeles</taxon>
    </lineage>
</organism>
<feature type="region of interest" description="Disordered" evidence="1">
    <location>
        <begin position="165"/>
        <end position="185"/>
    </location>
</feature>
<feature type="region of interest" description="Disordered" evidence="1">
    <location>
        <begin position="23"/>
        <end position="55"/>
    </location>
</feature>
<dbReference type="AlphaFoldDB" id="A0AAV7VBK7"/>
<dbReference type="Proteomes" id="UP001066276">
    <property type="component" value="Chromosome 2_1"/>
</dbReference>
<dbReference type="EMBL" id="JANPWB010000003">
    <property type="protein sequence ID" value="KAJ1197469.1"/>
    <property type="molecule type" value="Genomic_DNA"/>
</dbReference>
<accession>A0AAV7VBK7</accession>